<gene>
    <name evidence="2" type="ORF">San01_41700</name>
</gene>
<dbReference type="AlphaFoldDB" id="A0A5J4LBY3"/>
<dbReference type="Proteomes" id="UP000325598">
    <property type="component" value="Unassembled WGS sequence"/>
</dbReference>
<protein>
    <submittedName>
        <fullName evidence="2">Uncharacterized protein</fullName>
    </submittedName>
</protein>
<evidence type="ECO:0000313" key="3">
    <source>
        <dbReference type="Proteomes" id="UP000325598"/>
    </source>
</evidence>
<evidence type="ECO:0000313" key="2">
    <source>
        <dbReference type="EMBL" id="GES31683.1"/>
    </source>
</evidence>
<name>A0A5J4LBY3_9ACTN</name>
<accession>A0A5J4LBY3</accession>
<keyword evidence="3" id="KW-1185">Reference proteome</keyword>
<dbReference type="EMBL" id="BLAG01000011">
    <property type="protein sequence ID" value="GES31683.1"/>
    <property type="molecule type" value="Genomic_DNA"/>
</dbReference>
<reference evidence="2 3" key="1">
    <citation type="submission" date="2019-10" db="EMBL/GenBank/DDBJ databases">
        <title>Whole genome shotgun sequence of Streptomyces angustmyceticus NBRC 3934.</title>
        <authorList>
            <person name="Hosoyama A."/>
            <person name="Ichikawa N."/>
            <person name="Kimura A."/>
            <person name="Kitahashi Y."/>
            <person name="Komaki H."/>
            <person name="Uohara A."/>
        </authorList>
    </citation>
    <scope>NUCLEOTIDE SEQUENCE [LARGE SCALE GENOMIC DNA]</scope>
    <source>
        <strain evidence="2 3">NBRC 3934</strain>
    </source>
</reference>
<proteinExistence type="predicted"/>
<evidence type="ECO:0000256" key="1">
    <source>
        <dbReference type="SAM" id="MobiDB-lite"/>
    </source>
</evidence>
<sequence length="61" mass="6715">MSEGNGDSAAVRAPDGEEESGASEEARKSGEPERPEGPVSRREELAKRVREANHFSVHWPR</sequence>
<feature type="compositionally biased region" description="Basic and acidic residues" evidence="1">
    <location>
        <begin position="24"/>
        <end position="53"/>
    </location>
</feature>
<feature type="region of interest" description="Disordered" evidence="1">
    <location>
        <begin position="1"/>
        <end position="61"/>
    </location>
</feature>
<organism evidence="2 3">
    <name type="scientific">Streptomyces angustmyceticus</name>
    <dbReference type="NCBI Taxonomy" id="285578"/>
    <lineage>
        <taxon>Bacteria</taxon>
        <taxon>Bacillati</taxon>
        <taxon>Actinomycetota</taxon>
        <taxon>Actinomycetes</taxon>
        <taxon>Kitasatosporales</taxon>
        <taxon>Streptomycetaceae</taxon>
        <taxon>Streptomyces</taxon>
    </lineage>
</organism>
<comment type="caution">
    <text evidence="2">The sequence shown here is derived from an EMBL/GenBank/DDBJ whole genome shotgun (WGS) entry which is preliminary data.</text>
</comment>